<feature type="domain" description="Glycosyl hydrolases family 2 sugar binding" evidence="6">
    <location>
        <begin position="8"/>
        <end position="154"/>
    </location>
</feature>
<dbReference type="RefSeq" id="WP_344059554.1">
    <property type="nucleotide sequence ID" value="NZ_BAAAOH010000001.1"/>
</dbReference>
<dbReference type="InterPro" id="IPR017853">
    <property type="entry name" value="GH"/>
</dbReference>
<evidence type="ECO:0000313" key="8">
    <source>
        <dbReference type="EMBL" id="GAA1980492.1"/>
    </source>
</evidence>
<dbReference type="SUPFAM" id="SSF49303">
    <property type="entry name" value="beta-Galactosidase/glucuronidase domain"/>
    <property type="match status" value="1"/>
</dbReference>
<comment type="caution">
    <text evidence="8">The sequence shown here is derived from an EMBL/GenBank/DDBJ whole genome shotgun (WGS) entry which is preliminary data.</text>
</comment>
<dbReference type="GO" id="GO:0016787">
    <property type="term" value="F:hydrolase activity"/>
    <property type="evidence" value="ECO:0007669"/>
    <property type="project" value="UniProtKB-KW"/>
</dbReference>
<protein>
    <submittedName>
        <fullName evidence="8">Glycoside hydrolase family 2 TIM barrel-domain containing protein</fullName>
    </submittedName>
</protein>
<comment type="similarity">
    <text evidence="1">Belongs to the glycosyl hydrolase 2 family.</text>
</comment>
<evidence type="ECO:0000259" key="6">
    <source>
        <dbReference type="Pfam" id="PF02837"/>
    </source>
</evidence>
<accession>A0ABN2S523</accession>
<dbReference type="InterPro" id="IPR006101">
    <property type="entry name" value="Glyco_hydro_2"/>
</dbReference>
<dbReference type="Pfam" id="PF02837">
    <property type="entry name" value="Glyco_hydro_2_N"/>
    <property type="match status" value="1"/>
</dbReference>
<organism evidence="8 9">
    <name type="scientific">Microbacterium pumilum</name>
    <dbReference type="NCBI Taxonomy" id="344165"/>
    <lineage>
        <taxon>Bacteria</taxon>
        <taxon>Bacillati</taxon>
        <taxon>Actinomycetota</taxon>
        <taxon>Actinomycetes</taxon>
        <taxon>Micrococcales</taxon>
        <taxon>Microbacteriaceae</taxon>
        <taxon>Microbacterium</taxon>
    </lineage>
</organism>
<dbReference type="PANTHER" id="PTHR42732">
    <property type="entry name" value="BETA-GALACTOSIDASE"/>
    <property type="match status" value="1"/>
</dbReference>
<dbReference type="InterPro" id="IPR008979">
    <property type="entry name" value="Galactose-bd-like_sf"/>
</dbReference>
<evidence type="ECO:0000259" key="5">
    <source>
        <dbReference type="Pfam" id="PF02836"/>
    </source>
</evidence>
<dbReference type="InterPro" id="IPR006103">
    <property type="entry name" value="Glyco_hydro_2_cat"/>
</dbReference>
<dbReference type="SUPFAM" id="SSF51445">
    <property type="entry name" value="(Trans)glycosidases"/>
    <property type="match status" value="1"/>
</dbReference>
<dbReference type="Gene3D" id="2.60.40.10">
    <property type="entry name" value="Immunoglobulins"/>
    <property type="match status" value="2"/>
</dbReference>
<keyword evidence="2 8" id="KW-0378">Hydrolase</keyword>
<dbReference type="Pfam" id="PF02836">
    <property type="entry name" value="Glyco_hydro_2_C"/>
    <property type="match status" value="1"/>
</dbReference>
<dbReference type="Pfam" id="PF18565">
    <property type="entry name" value="Glyco_hydro2_C5"/>
    <property type="match status" value="1"/>
</dbReference>
<evidence type="ECO:0000256" key="2">
    <source>
        <dbReference type="ARBA" id="ARBA00022801"/>
    </source>
</evidence>
<dbReference type="InterPro" id="IPR051913">
    <property type="entry name" value="GH2_Domain-Containing"/>
</dbReference>
<evidence type="ECO:0000256" key="3">
    <source>
        <dbReference type="ARBA" id="ARBA00023295"/>
    </source>
</evidence>
<evidence type="ECO:0000313" key="9">
    <source>
        <dbReference type="Proteomes" id="UP001500326"/>
    </source>
</evidence>
<dbReference type="Pfam" id="PF00703">
    <property type="entry name" value="Glyco_hydro_2"/>
    <property type="match status" value="1"/>
</dbReference>
<feature type="domain" description="Glycoside hydrolase family 2 immunoglobulin-like beta-sandwich" evidence="4">
    <location>
        <begin position="168"/>
        <end position="258"/>
    </location>
</feature>
<dbReference type="InterPro" id="IPR040605">
    <property type="entry name" value="Glyco_hydro2_dom5"/>
</dbReference>
<keyword evidence="3" id="KW-0326">Glycosidase</keyword>
<sequence length="800" mass="89259">MKTVPISRWAFALADDPGASAKGYDEDSSWRSVVVPHDWSVEHEFLPSLSSGTGYLPGGIGWYRAHVRLPELGHRDGKHVRLVFHGVYKNADVWVNGYHLGGRPSGYAQFSFDLTEILSYAPDDDLVVSVRVDHTDISDSRWYNGAGITRRVEIEVHEPVRLREYGTVFTTLEADAAAATVRVVQTLANDTASPVTVRVRQRLRSLTSGRVHEFGTEVELAAGGSADAAITARLPEPELWSDTDPRLHRLTTTLEWQSDPGPERAVYDEVVGVRTFRFDPDEGFSINGEARLLKGVCLHEDAGCFGTAVPASIWLRRLLKLKEMGANAIRMAHNPHAPELYALCDILGLYVIDEAFDEWENPKNKWWQGHNVYPPRHEGYAKDFPAWHQADLEAMIDAHRNHPSIIAWSIGNEIDYPNDPYAHPLFKDAVGNNDAGKPRAERLYDPDRPDIRRLTTIARRLADMVRAKDPTRPVTLAAALPELSSQTGFLDPLDLVGYNYKEHLYEADHVRFPDKPFIGSENSHRYSDWRYVEQNDYVAGQFLWTGIDYLGEARGWPVHGSGAGLLTLAGFEKETWHLRRSWWSDEPVAHLAVRPHVAVGAAGGRTFRSHPISRDWAAADGQPVEVLCFGNGDELRLMCGEEDVPLERDDEHGYWSAVTVARPHALVLENRRSGEVVARDILRPRREPVRIDAVAWSAPEGVVDRLSRSGIASDGVVQIECTLLDEHGDVARGERVVTARVNDGELLGLENGDLSDETPYTANRRSTLAGRLMVFVRPGANATVLLSSPGLPEVRMEWSS</sequence>
<dbReference type="InterPro" id="IPR013783">
    <property type="entry name" value="Ig-like_fold"/>
</dbReference>
<name>A0ABN2S523_9MICO</name>
<feature type="domain" description="Glycoside hydrolase family 2" evidence="7">
    <location>
        <begin position="714"/>
        <end position="793"/>
    </location>
</feature>
<evidence type="ECO:0000256" key="1">
    <source>
        <dbReference type="ARBA" id="ARBA00007401"/>
    </source>
</evidence>
<dbReference type="InterPro" id="IPR036156">
    <property type="entry name" value="Beta-gal/glucu_dom_sf"/>
</dbReference>
<dbReference type="PANTHER" id="PTHR42732:SF1">
    <property type="entry name" value="BETA-MANNOSIDASE"/>
    <property type="match status" value="1"/>
</dbReference>
<dbReference type="Proteomes" id="UP001500326">
    <property type="component" value="Unassembled WGS sequence"/>
</dbReference>
<evidence type="ECO:0000259" key="4">
    <source>
        <dbReference type="Pfam" id="PF00703"/>
    </source>
</evidence>
<dbReference type="Gene3D" id="3.20.20.80">
    <property type="entry name" value="Glycosidases"/>
    <property type="match status" value="1"/>
</dbReference>
<proteinExistence type="inferred from homology"/>
<dbReference type="InterPro" id="IPR006104">
    <property type="entry name" value="Glyco_hydro_2_N"/>
</dbReference>
<dbReference type="PRINTS" id="PR00132">
    <property type="entry name" value="GLHYDRLASE2"/>
</dbReference>
<dbReference type="InterPro" id="IPR006102">
    <property type="entry name" value="Ig-like_GH2"/>
</dbReference>
<dbReference type="Gene3D" id="2.60.120.260">
    <property type="entry name" value="Galactose-binding domain-like"/>
    <property type="match status" value="1"/>
</dbReference>
<dbReference type="EMBL" id="BAAAOH010000001">
    <property type="protein sequence ID" value="GAA1980492.1"/>
    <property type="molecule type" value="Genomic_DNA"/>
</dbReference>
<feature type="domain" description="Glycoside hydrolase family 2 catalytic" evidence="5">
    <location>
        <begin position="281"/>
        <end position="477"/>
    </location>
</feature>
<reference evidence="8 9" key="1">
    <citation type="journal article" date="2019" name="Int. J. Syst. Evol. Microbiol.">
        <title>The Global Catalogue of Microorganisms (GCM) 10K type strain sequencing project: providing services to taxonomists for standard genome sequencing and annotation.</title>
        <authorList>
            <consortium name="The Broad Institute Genomics Platform"/>
            <consortium name="The Broad Institute Genome Sequencing Center for Infectious Disease"/>
            <person name="Wu L."/>
            <person name="Ma J."/>
        </authorList>
    </citation>
    <scope>NUCLEOTIDE SEQUENCE [LARGE SCALE GENOMIC DNA]</scope>
    <source>
        <strain evidence="8 9">JCM 14902</strain>
    </source>
</reference>
<dbReference type="SUPFAM" id="SSF49785">
    <property type="entry name" value="Galactose-binding domain-like"/>
    <property type="match status" value="1"/>
</dbReference>
<gene>
    <name evidence="8" type="ORF">GCM10009777_12430</name>
</gene>
<evidence type="ECO:0000259" key="7">
    <source>
        <dbReference type="Pfam" id="PF18565"/>
    </source>
</evidence>
<keyword evidence="9" id="KW-1185">Reference proteome</keyword>